<evidence type="ECO:0000313" key="4">
    <source>
        <dbReference type="EMBL" id="NGM84560.1"/>
    </source>
</evidence>
<sequence>MNNSASIQRHYLFRAAVLLAFAVYIEHLARRDALHYYVTPGLAFWVRLCPVPLAFMALGLAVQAIFGRESAGCDCGHQLPRSKARSAAVYGAFLFPLLLGFALPDRALGSVAAASKGVVLTFASERNGDAARFRTSDPFAAEFAALARKLYAQPVIPVYPQIFSETLGALDQYKQDFKGREVVVSGFLYRENNHDLGGRFAVSRFLVQCCTADATPLGILVNAGQQKSLPADTWIKVRGKLQIVVYKSKETLQIDAESVTPLKQPSTPYVYTSPDSVEAWNELQSAAQ</sequence>
<dbReference type="PANTHER" id="PTHR40047:SF1">
    <property type="entry name" value="UPF0703 PROTEIN YCGQ"/>
    <property type="match status" value="1"/>
</dbReference>
<evidence type="ECO:0000256" key="1">
    <source>
        <dbReference type="SAM" id="Phobius"/>
    </source>
</evidence>
<evidence type="ECO:0000313" key="5">
    <source>
        <dbReference type="Proteomes" id="UP000480151"/>
    </source>
</evidence>
<dbReference type="Pfam" id="PF09323">
    <property type="entry name" value="DUF1980"/>
    <property type="match status" value="1"/>
</dbReference>
<dbReference type="EMBL" id="JAAKGU010000010">
    <property type="protein sequence ID" value="NGM84560.1"/>
    <property type="molecule type" value="Genomic_DNA"/>
</dbReference>
<dbReference type="Proteomes" id="UP000480151">
    <property type="component" value="Unassembled WGS sequence"/>
</dbReference>
<dbReference type="Pfam" id="PF21537">
    <property type="entry name" value="DUF1980_C"/>
    <property type="match status" value="1"/>
</dbReference>
<evidence type="ECO:0000259" key="2">
    <source>
        <dbReference type="Pfam" id="PF09323"/>
    </source>
</evidence>
<comment type="caution">
    <text evidence="4">The sequence shown here is derived from an EMBL/GenBank/DDBJ whole genome shotgun (WGS) entry which is preliminary data.</text>
</comment>
<feature type="transmembrane region" description="Helical" evidence="1">
    <location>
        <begin position="12"/>
        <end position="30"/>
    </location>
</feature>
<keyword evidence="1" id="KW-0472">Membrane</keyword>
<dbReference type="AlphaFoldDB" id="A0A6M1PMS4"/>
<feature type="domain" description="DUF1980" evidence="3">
    <location>
        <begin position="135"/>
        <end position="271"/>
    </location>
</feature>
<evidence type="ECO:0000259" key="3">
    <source>
        <dbReference type="Pfam" id="PF21537"/>
    </source>
</evidence>
<name>A0A6M1PMS4_9BACL</name>
<reference evidence="4 5" key="1">
    <citation type="submission" date="2020-02" db="EMBL/GenBank/DDBJ databases">
        <authorList>
            <person name="Gao J."/>
            <person name="Sun J."/>
        </authorList>
    </citation>
    <scope>NUCLEOTIDE SEQUENCE [LARGE SCALE GENOMIC DNA]</scope>
    <source>
        <strain evidence="4 5">7124</strain>
    </source>
</reference>
<gene>
    <name evidence="4" type="ORF">G5B47_19300</name>
</gene>
<proteinExistence type="predicted"/>
<dbReference type="NCBIfam" id="TIGR03943">
    <property type="entry name" value="TIGR03943 family putative permease subunit"/>
    <property type="match status" value="1"/>
</dbReference>
<protein>
    <submittedName>
        <fullName evidence="4">TIGR03943 family protein</fullName>
    </submittedName>
</protein>
<keyword evidence="1" id="KW-0812">Transmembrane</keyword>
<dbReference type="InterPro" id="IPR048447">
    <property type="entry name" value="DUF1980_C"/>
</dbReference>
<dbReference type="InterPro" id="IPR048493">
    <property type="entry name" value="DUF1980_N"/>
</dbReference>
<feature type="transmembrane region" description="Helical" evidence="1">
    <location>
        <begin position="42"/>
        <end position="66"/>
    </location>
</feature>
<feature type="transmembrane region" description="Helical" evidence="1">
    <location>
        <begin position="87"/>
        <end position="104"/>
    </location>
</feature>
<dbReference type="PANTHER" id="PTHR40047">
    <property type="entry name" value="UPF0703 PROTEIN YCGQ"/>
    <property type="match status" value="1"/>
</dbReference>
<dbReference type="InterPro" id="IPR052955">
    <property type="entry name" value="UPF0703_membrane_permease"/>
</dbReference>
<dbReference type="InterPro" id="IPR015402">
    <property type="entry name" value="DUF1980"/>
</dbReference>
<dbReference type="RefSeq" id="WP_165101573.1">
    <property type="nucleotide sequence ID" value="NZ_JAAKGU010000010.1"/>
</dbReference>
<feature type="domain" description="DUF1980" evidence="2">
    <location>
        <begin position="13"/>
        <end position="118"/>
    </location>
</feature>
<accession>A0A6M1PMS4</accession>
<keyword evidence="5" id="KW-1185">Reference proteome</keyword>
<organism evidence="4 5">
    <name type="scientific">Paenibacillus apii</name>
    <dbReference type="NCBI Taxonomy" id="1850370"/>
    <lineage>
        <taxon>Bacteria</taxon>
        <taxon>Bacillati</taxon>
        <taxon>Bacillota</taxon>
        <taxon>Bacilli</taxon>
        <taxon>Bacillales</taxon>
        <taxon>Paenibacillaceae</taxon>
        <taxon>Paenibacillus</taxon>
    </lineage>
</organism>
<keyword evidence="1" id="KW-1133">Transmembrane helix</keyword>